<dbReference type="NCBIfam" id="NF007399">
    <property type="entry name" value="PRK09928.1"/>
    <property type="match status" value="1"/>
</dbReference>
<feature type="transmembrane region" description="Helical" evidence="9">
    <location>
        <begin position="430"/>
        <end position="455"/>
    </location>
</feature>
<evidence type="ECO:0000256" key="3">
    <source>
        <dbReference type="ARBA" id="ARBA00022448"/>
    </source>
</evidence>
<keyword evidence="3" id="KW-0813">Transport</keyword>
<feature type="transmembrane region" description="Helical" evidence="9">
    <location>
        <begin position="259"/>
        <end position="277"/>
    </location>
</feature>
<evidence type="ECO:0000256" key="9">
    <source>
        <dbReference type="SAM" id="Phobius"/>
    </source>
</evidence>
<feature type="transmembrane region" description="Helical" evidence="9">
    <location>
        <begin position="503"/>
        <end position="524"/>
    </location>
</feature>
<protein>
    <submittedName>
        <fullName evidence="10">High-affinity choline transporter BetT</fullName>
    </submittedName>
</protein>
<dbReference type="GO" id="GO:0022857">
    <property type="term" value="F:transmembrane transporter activity"/>
    <property type="evidence" value="ECO:0007669"/>
    <property type="project" value="InterPro"/>
</dbReference>
<feature type="transmembrane region" description="Helical" evidence="9">
    <location>
        <begin position="342"/>
        <end position="362"/>
    </location>
</feature>
<dbReference type="NCBIfam" id="TIGR00842">
    <property type="entry name" value="bcct"/>
    <property type="match status" value="1"/>
</dbReference>
<comment type="subcellular location">
    <subcellularLocation>
        <location evidence="1">Cell membrane</location>
        <topology evidence="1">Multi-pass membrane protein</topology>
    </subcellularLocation>
</comment>
<feature type="transmembrane region" description="Helical" evidence="9">
    <location>
        <begin position="40"/>
        <end position="58"/>
    </location>
</feature>
<reference evidence="10 11" key="1">
    <citation type="submission" date="2017-02" db="EMBL/GenBank/DDBJ databases">
        <title>Streptomyces pactum ACT12 Genome sequencing and assembly.</title>
        <authorList>
            <person name="Xue Q."/>
            <person name="Yan X."/>
            <person name="Jia L."/>
            <person name="Yan H."/>
        </authorList>
    </citation>
    <scope>NUCLEOTIDE SEQUENCE [LARGE SCALE GENOMIC DNA]</scope>
    <source>
        <strain evidence="10 11">ACT12</strain>
    </source>
</reference>
<dbReference type="KEGG" id="spac:B1H29_06865"/>
<accession>A0A1S6J4L7</accession>
<organism evidence="10 11">
    <name type="scientific">Streptomyces pactum</name>
    <dbReference type="NCBI Taxonomy" id="68249"/>
    <lineage>
        <taxon>Bacteria</taxon>
        <taxon>Bacillati</taxon>
        <taxon>Actinomycetota</taxon>
        <taxon>Actinomycetes</taxon>
        <taxon>Kitasatosporales</taxon>
        <taxon>Streptomycetaceae</taxon>
        <taxon>Streptomyces</taxon>
    </lineage>
</organism>
<dbReference type="InterPro" id="IPR000060">
    <property type="entry name" value="BCCT_transptr"/>
</dbReference>
<dbReference type="Proteomes" id="UP000189443">
    <property type="component" value="Chromosome"/>
</dbReference>
<keyword evidence="4" id="KW-1003">Cell membrane</keyword>
<evidence type="ECO:0000256" key="7">
    <source>
        <dbReference type="ARBA" id="ARBA00023136"/>
    </source>
</evidence>
<feature type="region of interest" description="Disordered" evidence="8">
    <location>
        <begin position="696"/>
        <end position="716"/>
    </location>
</feature>
<dbReference type="OrthoDB" id="9775735at2"/>
<feature type="transmembrane region" description="Helical" evidence="9">
    <location>
        <begin position="167"/>
        <end position="190"/>
    </location>
</feature>
<evidence type="ECO:0000313" key="10">
    <source>
        <dbReference type="EMBL" id="AQS66686.1"/>
    </source>
</evidence>
<name>A0A1S6J4L7_9ACTN</name>
<dbReference type="GO" id="GO:0005886">
    <property type="term" value="C:plasma membrane"/>
    <property type="evidence" value="ECO:0007669"/>
    <property type="project" value="UniProtKB-SubCell"/>
</dbReference>
<evidence type="ECO:0000256" key="2">
    <source>
        <dbReference type="ARBA" id="ARBA00005658"/>
    </source>
</evidence>
<dbReference type="InterPro" id="IPR018093">
    <property type="entry name" value="BCCT_CS"/>
</dbReference>
<keyword evidence="6 9" id="KW-1133">Transmembrane helix</keyword>
<dbReference type="AlphaFoldDB" id="A0A1S6J4L7"/>
<feature type="transmembrane region" description="Helical" evidence="9">
    <location>
        <begin position="476"/>
        <end position="497"/>
    </location>
</feature>
<comment type="similarity">
    <text evidence="2">Belongs to the BCCT transporter (TC 2.A.15) family.</text>
</comment>
<feature type="region of interest" description="Disordered" evidence="8">
    <location>
        <begin position="1"/>
        <end position="31"/>
    </location>
</feature>
<evidence type="ECO:0000256" key="4">
    <source>
        <dbReference type="ARBA" id="ARBA00022475"/>
    </source>
</evidence>
<feature type="compositionally biased region" description="Polar residues" evidence="8">
    <location>
        <begin position="1"/>
        <end position="11"/>
    </location>
</feature>
<evidence type="ECO:0000256" key="1">
    <source>
        <dbReference type="ARBA" id="ARBA00004651"/>
    </source>
</evidence>
<feature type="transmembrane region" description="Helical" evidence="9">
    <location>
        <begin position="217"/>
        <end position="239"/>
    </location>
</feature>
<feature type="transmembrane region" description="Helical" evidence="9">
    <location>
        <begin position="117"/>
        <end position="138"/>
    </location>
</feature>
<dbReference type="Pfam" id="PF02028">
    <property type="entry name" value="BCCT"/>
    <property type="match status" value="1"/>
</dbReference>
<dbReference type="EMBL" id="CP019724">
    <property type="protein sequence ID" value="AQS66686.1"/>
    <property type="molecule type" value="Genomic_DNA"/>
</dbReference>
<gene>
    <name evidence="10" type="ORF">B1H29_06865</name>
</gene>
<dbReference type="PANTHER" id="PTHR30047">
    <property type="entry name" value="HIGH-AFFINITY CHOLINE TRANSPORT PROTEIN-RELATED"/>
    <property type="match status" value="1"/>
</dbReference>
<evidence type="ECO:0000256" key="8">
    <source>
        <dbReference type="SAM" id="MobiDB-lite"/>
    </source>
</evidence>
<feature type="transmembrane region" description="Helical" evidence="9">
    <location>
        <begin position="374"/>
        <end position="393"/>
    </location>
</feature>
<sequence length="716" mass="77733">MRSAQEASAVSTAGDESAGAEPEGAPTENGPTGTGTLKPAVFFGSAALILAISIWAIVTPSGAESAIGVAVDRISSWFGWYYFLAATVYLGFVVFIGVSKYGTIKLGPKHYKPDYGLFAWAAMLFAAGIGIDLMFFSVSGPVSHYLAPPEGDPETVEAARQAVVWTLFHYGITGWAMYALMGMALGFFAFRYRLPLAIRSALYPIIGRRIHGRIGDAVDLAAIIGTVFGISVSLGIGVVQLNYGLRVLFDVPEGLPAQIGLIAVAVVMATVSAVAGVDKGIRRLSQLNVLLAVLLMLFILVVGEPFRLLNSLVQNVGDYVSRFPSMTLNTFAYDQPTEWLDAWTLFFWAWWIAWAPFVGLFLARISRGRTLRQFVAATLVVPFVFTGLFLAVFGNSALFVVRDGDSEFGQTAMNVPEQGFYGLLEQYPGALFSAGLATFVGLLLYVTSADSGALVMGNLSSSLPTPVTDASAWLRIFWALTTGLLTLAMLIVGGVQALTDATIIMGLPFSFVMFLIMVGLYLALRTEYMREEALATTLPASLSGRTTQQGPTGARNWRQRLARAMAFPGRRAAARFVEDVCRPAFQEVGQALREQGAEAELLEGVNEENGLAHVGLRVPIGPSDTFVYEVWPVEKPTPGFATRSVTTHDTYVRFEVRLAEGNQGYDVMGYTKEQLIGDSLDQYERHLEFLRMHRESADRSALPDHRPDAPEAHLPE</sequence>
<keyword evidence="7 9" id="KW-0472">Membrane</keyword>
<proteinExistence type="inferred from homology"/>
<evidence type="ECO:0000256" key="5">
    <source>
        <dbReference type="ARBA" id="ARBA00022692"/>
    </source>
</evidence>
<keyword evidence="5 9" id="KW-0812">Transmembrane</keyword>
<evidence type="ECO:0000313" key="11">
    <source>
        <dbReference type="Proteomes" id="UP000189443"/>
    </source>
</evidence>
<feature type="transmembrane region" description="Helical" evidence="9">
    <location>
        <begin position="289"/>
        <end position="309"/>
    </location>
</feature>
<dbReference type="PANTHER" id="PTHR30047:SF7">
    <property type="entry name" value="HIGH-AFFINITY CHOLINE TRANSPORT PROTEIN"/>
    <property type="match status" value="1"/>
</dbReference>
<feature type="transmembrane region" description="Helical" evidence="9">
    <location>
        <begin position="78"/>
        <end position="96"/>
    </location>
</feature>
<dbReference type="PROSITE" id="PS01303">
    <property type="entry name" value="BCCT"/>
    <property type="match status" value="1"/>
</dbReference>
<evidence type="ECO:0000256" key="6">
    <source>
        <dbReference type="ARBA" id="ARBA00022989"/>
    </source>
</evidence>
<keyword evidence="11" id="KW-1185">Reference proteome</keyword>